<gene>
    <name evidence="2" type="ORF">Q8A70_20085</name>
</gene>
<name>A0ABU0YQK0_9PROT</name>
<dbReference type="Proteomes" id="UP001230156">
    <property type="component" value="Unassembled WGS sequence"/>
</dbReference>
<evidence type="ECO:0000313" key="3">
    <source>
        <dbReference type="Proteomes" id="UP001230156"/>
    </source>
</evidence>
<feature type="compositionally biased region" description="Basic residues" evidence="1">
    <location>
        <begin position="1"/>
        <end position="10"/>
    </location>
</feature>
<sequence>MRTTKRRKASKQGLEAHYVSSTRPASAPAIAHLGHWIIRPMNSRTTTRVWRFL</sequence>
<reference evidence="3" key="1">
    <citation type="submission" date="2023-08" db="EMBL/GenBank/DDBJ databases">
        <title>Rhodospirillaceae gen. nov., a novel taxon isolated from the Yangtze River Yuezi River estuary sludge.</title>
        <authorList>
            <person name="Ruan L."/>
        </authorList>
    </citation>
    <scope>NUCLEOTIDE SEQUENCE [LARGE SCALE GENOMIC DNA]</scope>
    <source>
        <strain evidence="3">R-7</strain>
    </source>
</reference>
<keyword evidence="3" id="KW-1185">Reference proteome</keyword>
<dbReference type="RefSeq" id="WP_379958688.1">
    <property type="nucleotide sequence ID" value="NZ_JAUYVI010000006.1"/>
</dbReference>
<evidence type="ECO:0000313" key="2">
    <source>
        <dbReference type="EMBL" id="MDQ7250000.1"/>
    </source>
</evidence>
<dbReference type="EMBL" id="JAUYVI010000006">
    <property type="protein sequence ID" value="MDQ7250000.1"/>
    <property type="molecule type" value="Genomic_DNA"/>
</dbReference>
<proteinExistence type="predicted"/>
<comment type="caution">
    <text evidence="2">The sequence shown here is derived from an EMBL/GenBank/DDBJ whole genome shotgun (WGS) entry which is preliminary data.</text>
</comment>
<accession>A0ABU0YQK0</accession>
<protein>
    <submittedName>
        <fullName evidence="2">Uncharacterized protein</fullName>
    </submittedName>
</protein>
<feature type="region of interest" description="Disordered" evidence="1">
    <location>
        <begin position="1"/>
        <end position="21"/>
    </location>
</feature>
<organism evidence="2 3">
    <name type="scientific">Dongia sedimenti</name>
    <dbReference type="NCBI Taxonomy" id="3064282"/>
    <lineage>
        <taxon>Bacteria</taxon>
        <taxon>Pseudomonadati</taxon>
        <taxon>Pseudomonadota</taxon>
        <taxon>Alphaproteobacteria</taxon>
        <taxon>Rhodospirillales</taxon>
        <taxon>Dongiaceae</taxon>
        <taxon>Dongia</taxon>
    </lineage>
</organism>
<evidence type="ECO:0000256" key="1">
    <source>
        <dbReference type="SAM" id="MobiDB-lite"/>
    </source>
</evidence>